<reference evidence="2 3" key="1">
    <citation type="submission" date="2018-08" db="EMBL/GenBank/DDBJ databases">
        <title>Genome and evolution of the arbuscular mycorrhizal fungus Diversispora epigaea (formerly Glomus versiforme) and its bacterial endosymbionts.</title>
        <authorList>
            <person name="Sun X."/>
            <person name="Fei Z."/>
            <person name="Harrison M."/>
        </authorList>
    </citation>
    <scope>NUCLEOTIDE SEQUENCE [LARGE SCALE GENOMIC DNA]</scope>
    <source>
        <strain evidence="2 3">IT104</strain>
    </source>
</reference>
<proteinExistence type="predicted"/>
<evidence type="ECO:0000256" key="1">
    <source>
        <dbReference type="SAM" id="MobiDB-lite"/>
    </source>
</evidence>
<sequence>MIEEKLLYLRDPLEDGSHATLLDKNFKASEFNACNTYGMPRSKKIKLAAKAHFTKQKCNSLTEKFALDTDSDYISSIVVYSSESEDEDQLIERSNFLLPVKLMWIKMVEIPKKCAAYTGNSKSSFTKVAYSTLSITNFFSKAKTNIIDKNENNILSEDNNIFENYNDNNNSTNQIKKNKMDFDFCSFDQFSNYMYDYKNIDKNNNENNNDESNNNDDDKDNNGENDYVNNSEKDNYNDDGEGDDKDNSIVDYGENNYNNNNEGENNGKNNDKDNNN</sequence>
<accession>A0A397H6K7</accession>
<evidence type="ECO:0000313" key="2">
    <source>
        <dbReference type="EMBL" id="RHZ56060.1"/>
    </source>
</evidence>
<name>A0A397H6K7_9GLOM</name>
<gene>
    <name evidence="2" type="ORF">Glove_406g111</name>
</gene>
<feature type="compositionally biased region" description="Low complexity" evidence="1">
    <location>
        <begin position="251"/>
        <end position="268"/>
    </location>
</feature>
<comment type="caution">
    <text evidence="2">The sequence shown here is derived from an EMBL/GenBank/DDBJ whole genome shotgun (WGS) entry which is preliminary data.</text>
</comment>
<evidence type="ECO:0000313" key="3">
    <source>
        <dbReference type="Proteomes" id="UP000266861"/>
    </source>
</evidence>
<keyword evidence="3" id="KW-1185">Reference proteome</keyword>
<feature type="region of interest" description="Disordered" evidence="1">
    <location>
        <begin position="199"/>
        <end position="276"/>
    </location>
</feature>
<dbReference type="AlphaFoldDB" id="A0A397H6K7"/>
<dbReference type="Proteomes" id="UP000266861">
    <property type="component" value="Unassembled WGS sequence"/>
</dbReference>
<dbReference type="EMBL" id="PQFF01000361">
    <property type="protein sequence ID" value="RHZ56060.1"/>
    <property type="molecule type" value="Genomic_DNA"/>
</dbReference>
<protein>
    <submittedName>
        <fullName evidence="2">Uncharacterized protein</fullName>
    </submittedName>
</protein>
<organism evidence="2 3">
    <name type="scientific">Diversispora epigaea</name>
    <dbReference type="NCBI Taxonomy" id="1348612"/>
    <lineage>
        <taxon>Eukaryota</taxon>
        <taxon>Fungi</taxon>
        <taxon>Fungi incertae sedis</taxon>
        <taxon>Mucoromycota</taxon>
        <taxon>Glomeromycotina</taxon>
        <taxon>Glomeromycetes</taxon>
        <taxon>Diversisporales</taxon>
        <taxon>Diversisporaceae</taxon>
        <taxon>Diversispora</taxon>
    </lineage>
</organism>